<sequence>MKVPSLRGLRSPRVMAIAAIAAGGLVAAVLPSSAEVSAQSVPVAAIRVESPATLLARGAAVAVTVTVVCQPGSSGSVNIEVTENAGGRIAKGFESAQVPSCTGGFQPVTLNVAAEPTVPFRAGTAFGQASVFVNGPGGFNQARDDREFKIVRSLSRMA</sequence>
<keyword evidence="2" id="KW-1185">Reference proteome</keyword>
<reference evidence="1 2" key="1">
    <citation type="submission" date="2019-03" db="EMBL/GenBank/DDBJ databases">
        <title>Genomic Encyclopedia of Type Strains, Phase IV (KMG-IV): sequencing the most valuable type-strain genomes for metagenomic binning, comparative biology and taxonomic classification.</title>
        <authorList>
            <person name="Goeker M."/>
        </authorList>
    </citation>
    <scope>NUCLEOTIDE SEQUENCE [LARGE SCALE GENOMIC DNA]</scope>
    <source>
        <strain evidence="1 2">DSM 45934</strain>
    </source>
</reference>
<gene>
    <name evidence="1" type="ORF">EV192_102741</name>
</gene>
<dbReference type="Proteomes" id="UP000295680">
    <property type="component" value="Unassembled WGS sequence"/>
</dbReference>
<accession>A0A4R2JU91</accession>
<organism evidence="1 2">
    <name type="scientific">Actinocrispum wychmicini</name>
    <dbReference type="NCBI Taxonomy" id="1213861"/>
    <lineage>
        <taxon>Bacteria</taxon>
        <taxon>Bacillati</taxon>
        <taxon>Actinomycetota</taxon>
        <taxon>Actinomycetes</taxon>
        <taxon>Pseudonocardiales</taxon>
        <taxon>Pseudonocardiaceae</taxon>
        <taxon>Actinocrispum</taxon>
    </lineage>
</organism>
<name>A0A4R2JU91_9PSEU</name>
<dbReference type="EMBL" id="SLWS01000002">
    <property type="protein sequence ID" value="TCO62602.1"/>
    <property type="molecule type" value="Genomic_DNA"/>
</dbReference>
<evidence type="ECO:0000313" key="1">
    <source>
        <dbReference type="EMBL" id="TCO62602.1"/>
    </source>
</evidence>
<dbReference type="RefSeq" id="WP_132114487.1">
    <property type="nucleotide sequence ID" value="NZ_SLWS01000002.1"/>
</dbReference>
<protein>
    <submittedName>
        <fullName evidence="1">Uncharacterized protein</fullName>
    </submittedName>
</protein>
<dbReference type="AlphaFoldDB" id="A0A4R2JU91"/>
<comment type="caution">
    <text evidence="1">The sequence shown here is derived from an EMBL/GenBank/DDBJ whole genome shotgun (WGS) entry which is preliminary data.</text>
</comment>
<proteinExistence type="predicted"/>
<evidence type="ECO:0000313" key="2">
    <source>
        <dbReference type="Proteomes" id="UP000295680"/>
    </source>
</evidence>